<feature type="domain" description="PB1" evidence="12">
    <location>
        <begin position="722"/>
        <end position="804"/>
    </location>
</feature>
<protein>
    <submittedName>
        <fullName evidence="13">Uncharacterized protein</fullName>
    </submittedName>
</protein>
<evidence type="ECO:0000256" key="5">
    <source>
        <dbReference type="ARBA" id="ARBA00023015"/>
    </source>
</evidence>
<dbReference type="PANTHER" id="PTHR32002:SF51">
    <property type="entry name" value="RWP-RK DOMAIN-CONTAINING PROTEIN"/>
    <property type="match status" value="1"/>
</dbReference>
<dbReference type="InterPro" id="IPR003614">
    <property type="entry name" value="Knottins"/>
</dbReference>
<dbReference type="InterPro" id="IPR045012">
    <property type="entry name" value="NLP"/>
</dbReference>
<dbReference type="PANTHER" id="PTHR32002">
    <property type="entry name" value="PROTEIN NLP8"/>
    <property type="match status" value="1"/>
</dbReference>
<dbReference type="CDD" id="cd06407">
    <property type="entry name" value="PB1_NLP"/>
    <property type="match status" value="1"/>
</dbReference>
<dbReference type="InterPro" id="IPR002061">
    <property type="entry name" value="Scorpion_toxinL/defensin"/>
</dbReference>
<dbReference type="InterPro" id="IPR000270">
    <property type="entry name" value="PB1_dom"/>
</dbReference>
<keyword evidence="4" id="KW-0295">Fungicide</keyword>
<comment type="similarity">
    <text evidence="9">Belongs to the DEFL family. Protease inhibitor I18 (RTI/MTI-2) subfamily.</text>
</comment>
<dbReference type="SMART" id="SM00505">
    <property type="entry name" value="Knot1"/>
    <property type="match status" value="6"/>
</dbReference>
<dbReference type="Pfam" id="PF22922">
    <property type="entry name" value="GAF_NLP"/>
    <property type="match status" value="1"/>
</dbReference>
<dbReference type="SUPFAM" id="SSF57095">
    <property type="entry name" value="Scorpion toxin-like"/>
    <property type="match status" value="6"/>
</dbReference>
<reference evidence="13 14" key="1">
    <citation type="submission" date="2021-05" db="EMBL/GenBank/DDBJ databases">
        <title>Genome Assembly of Synthetic Allotetraploid Brassica napus Reveals Homoeologous Exchanges between Subgenomes.</title>
        <authorList>
            <person name="Davis J.T."/>
        </authorList>
    </citation>
    <scope>NUCLEOTIDE SEQUENCE [LARGE SCALE GENOMIC DNA]</scope>
    <source>
        <strain evidence="14">cv. Da-Ae</strain>
        <tissue evidence="13">Seedling</tissue>
    </source>
</reference>
<evidence type="ECO:0000256" key="4">
    <source>
        <dbReference type="ARBA" id="ARBA00022577"/>
    </source>
</evidence>
<evidence type="ECO:0000313" key="13">
    <source>
        <dbReference type="EMBL" id="KAH0930773.1"/>
    </source>
</evidence>
<dbReference type="InterPro" id="IPR034891">
    <property type="entry name" value="PB1_NLP"/>
</dbReference>
<evidence type="ECO:0000259" key="12">
    <source>
        <dbReference type="PROSITE" id="PS51745"/>
    </source>
</evidence>
<comment type="caution">
    <text evidence="13">The sequence shown here is derived from an EMBL/GenBank/DDBJ whole genome shotgun (WGS) entry which is preliminary data.</text>
</comment>
<dbReference type="PROSITE" id="PS51519">
    <property type="entry name" value="RWP_RK"/>
    <property type="match status" value="1"/>
</dbReference>
<keyword evidence="5" id="KW-0805">Transcription regulation</keyword>
<evidence type="ECO:0000256" key="2">
    <source>
        <dbReference type="ARBA" id="ARBA00022525"/>
    </source>
</evidence>
<dbReference type="InterPro" id="IPR003035">
    <property type="entry name" value="RWP-RK_dom"/>
</dbReference>
<keyword evidence="8" id="KW-0539">Nucleus</keyword>
<feature type="domain" description="RWP-RK" evidence="11">
    <location>
        <begin position="508"/>
        <end position="591"/>
    </location>
</feature>
<dbReference type="InterPro" id="IPR055081">
    <property type="entry name" value="NLP1-9_GAF"/>
</dbReference>
<dbReference type="InterPro" id="IPR053793">
    <property type="entry name" value="PB1-like"/>
</dbReference>
<dbReference type="Pfam" id="PF00564">
    <property type="entry name" value="PB1"/>
    <property type="match status" value="1"/>
</dbReference>
<sequence>DTGGGFNFQASLFVIKDPVCLNQNQYLLIINEMEQHPFASRENGFGYQEHMDGLTIGSGVWSFISDDMLNSSPTSELMNFNSFPTWCNVPFDTDMLFSQYGQEMSSRSHHHSFDIDELSGKRRSVLNCTIPRSLSHSLDEKMLKALSLFMQFSGSGDGVLAQVWTPVKTGDQNMLSTCGRAYLLDPRLSQYREVSRKFTFASKPNQSSYPGLPGRVFISGVREWTPNVMYYKKDEYLRVKHAIDNEVRGSIAIPILEATGTSCCAVMELVTFDEKLSFDVEMDSVCRALQPESPLPKLPKGSLKTVCCGCRLKDISGPSDALAEIQDVLRALCHAHKLPLALTWIPNSGVLCVEETACYVNDMEMEGFVHACVDHPLREKEGIVGKAFVSNQPSFSSDVKAYDISEYPLVHHARKYGLNAAVAIKLRSTYTGEDDYILELFLPLSLKGSLEQQLLLDSLEGTLQRVCRTLRTVSDVVGETNSTTSIFSDKSSDKDSTGSQGTCEQDMSKARTAERTKGATERNVSLRVLQQHFSGSLKDAARSIGVCPTTLKRICRQHGIMRWPSRKINKVNRSLRKIQTVLDSVHGIEGGLRFDSATGEFVAVCSSNGNNAHVMAEDASCELLKPESVNNTIKLEDDIITNGSFMEVNASDQPCALKAEQSGFNGSSQEIASGNIIEPNRSMSDSSHGSGAVMLRSSSPSMDDRNQRRAHKSNSSESGSATLTVKATYREDTTRFKFDPSVGCLQLYKEVGKRFRLQEGLFQLKYFDDEEEWVMLVTDSDLQECLEMLVGMKKQTVKFLVRDLPAARIGSSAGSSGYLGAEVPEIEAQLCVREYVGEIPLSNCSVLEIQLCHTKCRENNGAKAGICYVAGEGEDEQRTESFKCLCNFCSEYFLLIILFLVIFEVPEIEAEPCLKQYVGGFTSDSCFGQEIQVCYWKCRLKNKAKGGICYSGEGVNNYKCLCDFCSDNPACVEHMDGLTFGYGVWSFISDDMLNSSSPFDSFPTWCDSPSSTDTLVAQYGLSTSPPTPFGVTITSSHAAAPRESTWSSSYYGQEMSSWSPHHSLDINELSGKRRSVLTCTIPRSLSHSLDEKMIKALSLFMLFSGSGEGALAQVWTPIKTGDQYMLSTCDQAYLLDPRLSQYREVSRKFTFASKPNQCSYPGFPGRVFTSGVREWTSNLMYYKKDEYLRVKHAIDNEVRGSIAIPILEASDTSKTGSVKMPETEAQDSECLKEYGGDVGFSFCAPKIYPTRCVRKCRADKGALGGKCTWEHGINRVPERIYSVDESGDDVGFHFYAPLIFPSVCYMRCRQDKGAKGGKCLWGDVFSAECLCDFCSDVPIMIRLEVREDGHDNKANFFIRQMPETEAQDRECLKEYGGEVGFSYCAPLIRPTFCFRRCREDKGAKGGECRWGDEFNVKCLCDFCSDKAYDQILSTEVPEIEAQDTECLVEYGGDVGFAFCAPLIYPPFCYTRCRENKGSKGGICVSEGNKVKCLCDFCNDNYKPPFDQILSGI</sequence>
<dbReference type="PROSITE" id="PS51745">
    <property type="entry name" value="PB1"/>
    <property type="match status" value="1"/>
</dbReference>
<feature type="region of interest" description="Disordered" evidence="10">
    <location>
        <begin position="678"/>
        <end position="724"/>
    </location>
</feature>
<feature type="compositionally biased region" description="Basic and acidic residues" evidence="10">
    <location>
        <begin position="506"/>
        <end position="520"/>
    </location>
</feature>
<feature type="compositionally biased region" description="Polar residues" evidence="10">
    <location>
        <begin position="713"/>
        <end position="724"/>
    </location>
</feature>
<dbReference type="Gene3D" id="3.30.30.10">
    <property type="entry name" value="Knottin, scorpion toxin-like"/>
    <property type="match status" value="6"/>
</dbReference>
<proteinExistence type="inferred from homology"/>
<dbReference type="Proteomes" id="UP000824890">
    <property type="component" value="Unassembled WGS sequence"/>
</dbReference>
<evidence type="ECO:0000256" key="10">
    <source>
        <dbReference type="SAM" id="MobiDB-lite"/>
    </source>
</evidence>
<keyword evidence="3" id="KW-0929">Antimicrobial</keyword>
<dbReference type="EMBL" id="JAGKQM010000004">
    <property type="protein sequence ID" value="KAH0930773.1"/>
    <property type="molecule type" value="Genomic_DNA"/>
</dbReference>
<evidence type="ECO:0000256" key="3">
    <source>
        <dbReference type="ARBA" id="ARBA00022529"/>
    </source>
</evidence>
<feature type="non-terminal residue" evidence="13">
    <location>
        <position position="1"/>
    </location>
</feature>
<accession>A0ABQ8DPV7</accession>
<evidence type="ECO:0000259" key="11">
    <source>
        <dbReference type="PROSITE" id="PS51519"/>
    </source>
</evidence>
<gene>
    <name evidence="13" type="ORF">HID58_016500</name>
</gene>
<dbReference type="SUPFAM" id="SSF54277">
    <property type="entry name" value="CAD &amp; PB1 domains"/>
    <property type="match status" value="1"/>
</dbReference>
<keyword evidence="6" id="KW-0238">DNA-binding</keyword>
<feature type="region of interest" description="Disordered" evidence="10">
    <location>
        <begin position="484"/>
        <end position="520"/>
    </location>
</feature>
<keyword evidence="7" id="KW-0804">Transcription</keyword>
<dbReference type="SMART" id="SM00666">
    <property type="entry name" value="PB1"/>
    <property type="match status" value="1"/>
</dbReference>
<evidence type="ECO:0000256" key="9">
    <source>
        <dbReference type="ARBA" id="ARBA00038027"/>
    </source>
</evidence>
<dbReference type="Gene3D" id="3.10.20.90">
    <property type="entry name" value="Phosphatidylinositol 3-kinase Catalytic Subunit, Chain A, domain 1"/>
    <property type="match status" value="1"/>
</dbReference>
<keyword evidence="2" id="KW-0964">Secreted</keyword>
<comment type="subcellular location">
    <subcellularLocation>
        <location evidence="1">Secreted</location>
    </subcellularLocation>
</comment>
<evidence type="ECO:0000256" key="7">
    <source>
        <dbReference type="ARBA" id="ARBA00023163"/>
    </source>
</evidence>
<evidence type="ECO:0000256" key="1">
    <source>
        <dbReference type="ARBA" id="ARBA00004613"/>
    </source>
</evidence>
<organism evidence="13 14">
    <name type="scientific">Brassica napus</name>
    <name type="common">Rape</name>
    <dbReference type="NCBI Taxonomy" id="3708"/>
    <lineage>
        <taxon>Eukaryota</taxon>
        <taxon>Viridiplantae</taxon>
        <taxon>Streptophyta</taxon>
        <taxon>Embryophyta</taxon>
        <taxon>Tracheophyta</taxon>
        <taxon>Spermatophyta</taxon>
        <taxon>Magnoliopsida</taxon>
        <taxon>eudicotyledons</taxon>
        <taxon>Gunneridae</taxon>
        <taxon>Pentapetalae</taxon>
        <taxon>rosids</taxon>
        <taxon>malvids</taxon>
        <taxon>Brassicales</taxon>
        <taxon>Brassicaceae</taxon>
        <taxon>Brassiceae</taxon>
        <taxon>Brassica</taxon>
    </lineage>
</organism>
<name>A0ABQ8DPV7_BRANA</name>
<evidence type="ECO:0000313" key="14">
    <source>
        <dbReference type="Proteomes" id="UP000824890"/>
    </source>
</evidence>
<dbReference type="Pfam" id="PF00537">
    <property type="entry name" value="Toxin_3"/>
    <property type="match status" value="4"/>
</dbReference>
<evidence type="ECO:0000256" key="8">
    <source>
        <dbReference type="ARBA" id="ARBA00023242"/>
    </source>
</evidence>
<keyword evidence="14" id="KW-1185">Reference proteome</keyword>
<dbReference type="InterPro" id="IPR036574">
    <property type="entry name" value="Scorpion_toxin-like_sf"/>
</dbReference>
<evidence type="ECO:0000256" key="6">
    <source>
        <dbReference type="ARBA" id="ARBA00023125"/>
    </source>
</evidence>
<dbReference type="Pfam" id="PF02042">
    <property type="entry name" value="RWP-RK"/>
    <property type="match status" value="1"/>
</dbReference>